<keyword evidence="2" id="KW-1185">Reference proteome</keyword>
<proteinExistence type="predicted"/>
<dbReference type="Proteomes" id="UP000790347">
    <property type="component" value="Unassembled WGS sequence"/>
</dbReference>
<comment type="caution">
    <text evidence="1">The sequence shown here is derived from an EMBL/GenBank/DDBJ whole genome shotgun (WGS) entry which is preliminary data.</text>
</comment>
<gene>
    <name evidence="1" type="ORF">DERF_011538</name>
</gene>
<evidence type="ECO:0000313" key="2">
    <source>
        <dbReference type="Proteomes" id="UP000790347"/>
    </source>
</evidence>
<name>A0A922HVL9_DERFA</name>
<evidence type="ECO:0000313" key="1">
    <source>
        <dbReference type="EMBL" id="KAH9506825.1"/>
    </source>
</evidence>
<protein>
    <submittedName>
        <fullName evidence="1">Uncharacterized protein</fullName>
    </submittedName>
</protein>
<organism evidence="1 2">
    <name type="scientific">Dermatophagoides farinae</name>
    <name type="common">American house dust mite</name>
    <dbReference type="NCBI Taxonomy" id="6954"/>
    <lineage>
        <taxon>Eukaryota</taxon>
        <taxon>Metazoa</taxon>
        <taxon>Ecdysozoa</taxon>
        <taxon>Arthropoda</taxon>
        <taxon>Chelicerata</taxon>
        <taxon>Arachnida</taxon>
        <taxon>Acari</taxon>
        <taxon>Acariformes</taxon>
        <taxon>Sarcoptiformes</taxon>
        <taxon>Astigmata</taxon>
        <taxon>Psoroptidia</taxon>
        <taxon>Analgoidea</taxon>
        <taxon>Pyroglyphidae</taxon>
        <taxon>Dermatophagoidinae</taxon>
        <taxon>Dermatophagoides</taxon>
    </lineage>
</organism>
<reference evidence="1" key="2">
    <citation type="journal article" date="2022" name="Res Sq">
        <title>Comparative Genomics Reveals Insights into the Divergent Evolution of Astigmatic Mites and Household Pest Adaptations.</title>
        <authorList>
            <person name="Xiong Q."/>
            <person name="Wan A.T.-Y."/>
            <person name="Liu X.-Y."/>
            <person name="Fung C.S.-H."/>
            <person name="Xiao X."/>
            <person name="Malainual N."/>
            <person name="Hou J."/>
            <person name="Wang L."/>
            <person name="Wang M."/>
            <person name="Yang K."/>
            <person name="Cui Y."/>
            <person name="Leung E."/>
            <person name="Nong W."/>
            <person name="Shin S.-K."/>
            <person name="Au S."/>
            <person name="Jeong K.Y."/>
            <person name="Chew F.T."/>
            <person name="Hui J."/>
            <person name="Leung T.F."/>
            <person name="Tungtrongchitr A."/>
            <person name="Zhong N."/>
            <person name="Liu Z."/>
            <person name="Tsui S."/>
        </authorList>
    </citation>
    <scope>NUCLEOTIDE SEQUENCE</scope>
    <source>
        <strain evidence="1">Derf</strain>
        <tissue evidence="1">Whole organism</tissue>
    </source>
</reference>
<dbReference type="EMBL" id="ASGP02000005">
    <property type="protein sequence ID" value="KAH9506825.1"/>
    <property type="molecule type" value="Genomic_DNA"/>
</dbReference>
<dbReference type="AlphaFoldDB" id="A0A922HVL9"/>
<sequence length="85" mass="9828">MLISDLVESFFFGVTEFLHEPSATWQMDPIVKKCEYVLIMRTSIYTVSKSSRKTGISASGSENSNVFEEFEKFRAYAEKKLRNFV</sequence>
<accession>A0A922HVL9</accession>
<reference evidence="1" key="1">
    <citation type="submission" date="2013-05" db="EMBL/GenBank/DDBJ databases">
        <authorList>
            <person name="Yim A.K.Y."/>
            <person name="Chan T.F."/>
            <person name="Ji K.M."/>
            <person name="Liu X.Y."/>
            <person name="Zhou J.W."/>
            <person name="Li R.Q."/>
            <person name="Yang K.Y."/>
            <person name="Li J."/>
            <person name="Li M."/>
            <person name="Law P.T.W."/>
            <person name="Wu Y.L."/>
            <person name="Cai Z.L."/>
            <person name="Qin H."/>
            <person name="Bao Y."/>
            <person name="Leung R.K.K."/>
            <person name="Ng P.K.S."/>
            <person name="Zou J."/>
            <person name="Zhong X.J."/>
            <person name="Ran P.X."/>
            <person name="Zhong N.S."/>
            <person name="Liu Z.G."/>
            <person name="Tsui S.K.W."/>
        </authorList>
    </citation>
    <scope>NUCLEOTIDE SEQUENCE</scope>
    <source>
        <strain evidence="1">Derf</strain>
        <tissue evidence="1">Whole organism</tissue>
    </source>
</reference>